<evidence type="ECO:0000259" key="1">
    <source>
        <dbReference type="Pfam" id="PF01636"/>
    </source>
</evidence>
<dbReference type="Gene3D" id="3.90.1200.10">
    <property type="match status" value="1"/>
</dbReference>
<sequence length="258" mass="29849">MPSVLQISPTKVVQFRTRQLDMLSIELARKSYAGFVPSCEAYDMLGTIHMYVWELVRGQAFCRVRHRFLAPGMEVYLTQTIQDFARFFASAWTNRQSVELPPSLCDEYVKTLDTLSRSLPQRFLPKLEEIRLSLPLLFRTEYPVVVQHDDLLENNIHVDEDTGRITGIVDWHDVMIAPFGVSLGSLEIVLGVQNGSTWHLHYDHVNLRKHFWDTLYRIIGEVSDVDRQCIEIARLFGLFRLYGPEENAAAYLDALCWL</sequence>
<reference evidence="2 3" key="1">
    <citation type="submission" date="2024-02" db="EMBL/GenBank/DDBJ databases">
        <title>De novo assembly and annotation of 12 fungi associated with fruit tree decline syndrome in Ontario, Canada.</title>
        <authorList>
            <person name="Sulman M."/>
            <person name="Ellouze W."/>
            <person name="Ilyukhin E."/>
        </authorList>
    </citation>
    <scope>NUCLEOTIDE SEQUENCE [LARGE SCALE GENOMIC DNA]</scope>
    <source>
        <strain evidence="2 3">M42-189</strain>
    </source>
</reference>
<dbReference type="InterPro" id="IPR002575">
    <property type="entry name" value="Aminoglycoside_PTrfase"/>
</dbReference>
<accession>A0ABR3QHB2</accession>
<protein>
    <recommendedName>
        <fullName evidence="1">Aminoglycoside phosphotransferase domain-containing protein</fullName>
    </recommendedName>
</protein>
<name>A0ABR3QHB2_9PLEO</name>
<organism evidence="2 3">
    <name type="scientific">Paraconiothyrium brasiliense</name>
    <dbReference type="NCBI Taxonomy" id="300254"/>
    <lineage>
        <taxon>Eukaryota</taxon>
        <taxon>Fungi</taxon>
        <taxon>Dikarya</taxon>
        <taxon>Ascomycota</taxon>
        <taxon>Pezizomycotina</taxon>
        <taxon>Dothideomycetes</taxon>
        <taxon>Pleosporomycetidae</taxon>
        <taxon>Pleosporales</taxon>
        <taxon>Massarineae</taxon>
        <taxon>Didymosphaeriaceae</taxon>
        <taxon>Paraconiothyrium</taxon>
    </lineage>
</organism>
<evidence type="ECO:0000313" key="3">
    <source>
        <dbReference type="Proteomes" id="UP001521785"/>
    </source>
</evidence>
<proteinExistence type="predicted"/>
<gene>
    <name evidence="2" type="ORF">SLS60_011918</name>
</gene>
<dbReference type="Pfam" id="PF01636">
    <property type="entry name" value="APH"/>
    <property type="match status" value="1"/>
</dbReference>
<evidence type="ECO:0000313" key="2">
    <source>
        <dbReference type="EMBL" id="KAL1591526.1"/>
    </source>
</evidence>
<dbReference type="EMBL" id="JAKJXO020000025">
    <property type="protein sequence ID" value="KAL1591526.1"/>
    <property type="molecule type" value="Genomic_DNA"/>
</dbReference>
<keyword evidence="3" id="KW-1185">Reference proteome</keyword>
<dbReference type="InterPro" id="IPR011009">
    <property type="entry name" value="Kinase-like_dom_sf"/>
</dbReference>
<feature type="domain" description="Aminoglycoside phosphotransferase" evidence="1">
    <location>
        <begin position="81"/>
        <end position="185"/>
    </location>
</feature>
<dbReference type="SUPFAM" id="SSF56112">
    <property type="entry name" value="Protein kinase-like (PK-like)"/>
    <property type="match status" value="1"/>
</dbReference>
<dbReference type="Proteomes" id="UP001521785">
    <property type="component" value="Unassembled WGS sequence"/>
</dbReference>
<comment type="caution">
    <text evidence="2">The sequence shown here is derived from an EMBL/GenBank/DDBJ whole genome shotgun (WGS) entry which is preliminary data.</text>
</comment>